<keyword evidence="2" id="KW-1133">Transmembrane helix</keyword>
<keyword evidence="4" id="KW-1185">Reference proteome</keyword>
<dbReference type="GO" id="GO:0000030">
    <property type="term" value="F:mannosyltransferase activity"/>
    <property type="evidence" value="ECO:0007669"/>
    <property type="project" value="TreeGrafter"/>
</dbReference>
<protein>
    <submittedName>
        <fullName evidence="3">Mannosyl phosphorylinositol ceramide synthase CSH1</fullName>
    </submittedName>
</protein>
<dbReference type="Gene3D" id="3.90.550.20">
    <property type="match status" value="1"/>
</dbReference>
<dbReference type="OrthoDB" id="3647at2759"/>
<feature type="transmembrane region" description="Helical" evidence="2">
    <location>
        <begin position="30"/>
        <end position="55"/>
    </location>
</feature>
<dbReference type="InterPro" id="IPR007577">
    <property type="entry name" value="GlycoTrfase_DXD_sugar-bd_CS"/>
</dbReference>
<organism evidence="3 4">
    <name type="scientific">Porphyridium purpureum</name>
    <name type="common">Red alga</name>
    <name type="synonym">Porphyridium cruentum</name>
    <dbReference type="NCBI Taxonomy" id="35688"/>
    <lineage>
        <taxon>Eukaryota</taxon>
        <taxon>Rhodophyta</taxon>
        <taxon>Bangiophyceae</taxon>
        <taxon>Porphyridiales</taxon>
        <taxon>Porphyridiaceae</taxon>
        <taxon>Porphyridium</taxon>
    </lineage>
</organism>
<dbReference type="PANTHER" id="PTHR32385">
    <property type="entry name" value="MANNOSYL PHOSPHORYLINOSITOL CERAMIDE SYNTHASE"/>
    <property type="match status" value="1"/>
</dbReference>
<dbReference type="GO" id="GO:0016020">
    <property type="term" value="C:membrane"/>
    <property type="evidence" value="ECO:0007669"/>
    <property type="project" value="GOC"/>
</dbReference>
<evidence type="ECO:0000313" key="3">
    <source>
        <dbReference type="EMBL" id="KAA8496388.1"/>
    </source>
</evidence>
<evidence type="ECO:0000256" key="1">
    <source>
        <dbReference type="ARBA" id="ARBA00022679"/>
    </source>
</evidence>
<dbReference type="EMBL" id="VRMN01000002">
    <property type="protein sequence ID" value="KAA8496388.1"/>
    <property type="molecule type" value="Genomic_DNA"/>
</dbReference>
<reference evidence="4" key="1">
    <citation type="journal article" date="2019" name="Nat. Commun.">
        <title>Expansion of phycobilisome linker gene families in mesophilic red algae.</title>
        <authorList>
            <person name="Lee J."/>
            <person name="Kim D."/>
            <person name="Bhattacharya D."/>
            <person name="Yoon H.S."/>
        </authorList>
    </citation>
    <scope>NUCLEOTIDE SEQUENCE [LARGE SCALE GENOMIC DNA]</scope>
    <source>
        <strain evidence="4">CCMP 1328</strain>
    </source>
</reference>
<keyword evidence="1" id="KW-0808">Transferase</keyword>
<sequence>MEWLGGMRWRVQGAVTCATERLKTWRWPQWTAAALIVAVVLLVIHVATAFVVYWLPLWSDAVQEYMPWTEQEHETAWNYNYSHTAAEERLMRVPKIIHQIWISDSGTPMPERFVPNVEACKKLHPDYEYIMWTKESTDAFVEEHYPEMMRTWHGYKHLISRADAIRYMFLAHYGGIYFDVDLRCCRRLDALRRYDGLVGVSQPIGFANEMLVMAKNHPFMKQLVVALPLWHKQWGVYYADIMFSTGPMFLSLQFSVFRQWWHIWKQTHSVDALPVRAVPQSMWRGKNDNGNTDHFFVKFKGDTWHHNDTGFVFWLSHHIALVVITATCLALAALWICVATCLHIFSGRKADALHEPISRVSQMDEVKMF</sequence>
<dbReference type="AlphaFoldDB" id="A0A5J4YZ57"/>
<dbReference type="Pfam" id="PF04488">
    <property type="entry name" value="Gly_transf_sug"/>
    <property type="match status" value="1"/>
</dbReference>
<dbReference type="Proteomes" id="UP000324585">
    <property type="component" value="Unassembled WGS sequence"/>
</dbReference>
<proteinExistence type="predicted"/>
<accession>A0A5J4YZ57</accession>
<dbReference type="PANTHER" id="PTHR32385:SF15">
    <property type="entry name" value="INOSITOL PHOSPHOCERAMIDE MANNOSYLTRANSFERASE 1"/>
    <property type="match status" value="1"/>
</dbReference>
<dbReference type="SUPFAM" id="SSF53448">
    <property type="entry name" value="Nucleotide-diphospho-sugar transferases"/>
    <property type="match status" value="1"/>
</dbReference>
<dbReference type="InterPro" id="IPR051706">
    <property type="entry name" value="Glycosyltransferase_domain"/>
</dbReference>
<keyword evidence="2" id="KW-0472">Membrane</keyword>
<name>A0A5J4YZ57_PORPP</name>
<keyword evidence="2" id="KW-0812">Transmembrane</keyword>
<dbReference type="GO" id="GO:0051999">
    <property type="term" value="P:mannosyl-inositol phosphorylceramide biosynthetic process"/>
    <property type="evidence" value="ECO:0007669"/>
    <property type="project" value="TreeGrafter"/>
</dbReference>
<evidence type="ECO:0000313" key="4">
    <source>
        <dbReference type="Proteomes" id="UP000324585"/>
    </source>
</evidence>
<evidence type="ECO:0000256" key="2">
    <source>
        <dbReference type="SAM" id="Phobius"/>
    </source>
</evidence>
<comment type="caution">
    <text evidence="3">The sequence shown here is derived from an EMBL/GenBank/DDBJ whole genome shotgun (WGS) entry which is preliminary data.</text>
</comment>
<gene>
    <name evidence="3" type="ORF">FVE85_0117</name>
</gene>
<dbReference type="InterPro" id="IPR029044">
    <property type="entry name" value="Nucleotide-diphossugar_trans"/>
</dbReference>
<feature type="transmembrane region" description="Helical" evidence="2">
    <location>
        <begin position="319"/>
        <end position="345"/>
    </location>
</feature>